<sequence length="207" mass="23980">MKHLLLFSLVLGFSVAYPSSSEQLELLIDQVYPDISTYLTRDQIRTLFQELSIVVHKARTLEEIAKAMSKPIINTLTPEQKSECWESIQKAQKGFGGFQQLKVIFFHSLDAVQDFMGDSMEKDRAEVVGKSSGITEDEKLTLIYEVFRQYFNIEFGQKAREMVKEFKLNKLFQVMDTVKYSMTERDWLIATADAAQYLKVENFNLVY</sequence>
<dbReference type="OMA" id="VKYSMTE"/>
<dbReference type="OrthoDB" id="5794263at2759"/>
<keyword evidence="2" id="KW-1185">Reference proteome</keyword>
<dbReference type="Proteomes" id="UP000008281">
    <property type="component" value="Unassembled WGS sequence"/>
</dbReference>
<organism evidence="2">
    <name type="scientific">Caenorhabditis remanei</name>
    <name type="common">Caenorhabditis vulgaris</name>
    <dbReference type="NCBI Taxonomy" id="31234"/>
    <lineage>
        <taxon>Eukaryota</taxon>
        <taxon>Metazoa</taxon>
        <taxon>Ecdysozoa</taxon>
        <taxon>Nematoda</taxon>
        <taxon>Chromadorea</taxon>
        <taxon>Rhabditida</taxon>
        <taxon>Rhabditina</taxon>
        <taxon>Rhabditomorpha</taxon>
        <taxon>Rhabditoidea</taxon>
        <taxon>Rhabditidae</taxon>
        <taxon>Peloderinae</taxon>
        <taxon>Caenorhabditis</taxon>
    </lineage>
</organism>
<reference evidence="1" key="1">
    <citation type="submission" date="2007-07" db="EMBL/GenBank/DDBJ databases">
        <title>PCAP assembly of the Caenorhabditis remanei genome.</title>
        <authorList>
            <consortium name="The Caenorhabditis remanei Sequencing Consortium"/>
            <person name="Wilson R.K."/>
        </authorList>
    </citation>
    <scope>NUCLEOTIDE SEQUENCE [LARGE SCALE GENOMIC DNA]</scope>
    <source>
        <strain evidence="1">PB4641</strain>
    </source>
</reference>
<dbReference type="eggNOG" id="ENOG502TG1Z">
    <property type="taxonomic scope" value="Eukaryota"/>
</dbReference>
<protein>
    <submittedName>
        <fullName evidence="1">Uncharacterized protein</fullName>
    </submittedName>
</protein>
<dbReference type="HOGENOM" id="CLU_1397446_0_0_1"/>
<accession>E3LFE2</accession>
<dbReference type="EMBL" id="DS268408">
    <property type="protein sequence ID" value="EFO86297.1"/>
    <property type="molecule type" value="Genomic_DNA"/>
</dbReference>
<evidence type="ECO:0000313" key="1">
    <source>
        <dbReference type="EMBL" id="EFO86297.1"/>
    </source>
</evidence>
<dbReference type="AlphaFoldDB" id="E3LFE2"/>
<dbReference type="STRING" id="31234.E3LFE2"/>
<name>E3LFE2_CAERE</name>
<dbReference type="FunCoup" id="E3LFE2">
    <property type="interactions" value="1764"/>
</dbReference>
<gene>
    <name evidence="1" type="ORF">CRE_01776</name>
</gene>
<proteinExistence type="predicted"/>
<evidence type="ECO:0000313" key="2">
    <source>
        <dbReference type="Proteomes" id="UP000008281"/>
    </source>
</evidence>